<dbReference type="Proteomes" id="UP000243579">
    <property type="component" value="Unassembled WGS sequence"/>
</dbReference>
<dbReference type="PANTHER" id="PTHR43806">
    <property type="entry name" value="PEPTIDASE S8"/>
    <property type="match status" value="1"/>
</dbReference>
<keyword evidence="2 7" id="KW-0645">Protease</keyword>
<keyword evidence="8" id="KW-0732">Signal</keyword>
<dbReference type="GO" id="GO:0005794">
    <property type="term" value="C:Golgi apparatus"/>
    <property type="evidence" value="ECO:0007669"/>
    <property type="project" value="TreeGrafter"/>
</dbReference>
<comment type="similarity">
    <text evidence="1 7">Belongs to the peptidase S8 family.</text>
</comment>
<evidence type="ECO:0000256" key="2">
    <source>
        <dbReference type="ARBA" id="ARBA00022670"/>
    </source>
</evidence>
<dbReference type="PANTHER" id="PTHR43806:SF7">
    <property type="entry name" value="MEMBRANE-BOUND TRANSCRIPTION FACTOR SITE-1 PROTEASE"/>
    <property type="match status" value="1"/>
</dbReference>
<evidence type="ECO:0000256" key="5">
    <source>
        <dbReference type="ARBA" id="ARBA00023529"/>
    </source>
</evidence>
<dbReference type="InterPro" id="IPR023828">
    <property type="entry name" value="Peptidase_S8_Ser-AS"/>
</dbReference>
<keyword evidence="3 7" id="KW-0378">Hydrolase</keyword>
<dbReference type="AlphaFoldDB" id="A0A1V9YNA3"/>
<evidence type="ECO:0000313" key="12">
    <source>
        <dbReference type="EMBL" id="OQR87187.1"/>
    </source>
</evidence>
<feature type="active site" description="Charge relay system" evidence="7">
    <location>
        <position position="225"/>
    </location>
</feature>
<dbReference type="GO" id="GO:0004252">
    <property type="term" value="F:serine-type endopeptidase activity"/>
    <property type="evidence" value="ECO:0007669"/>
    <property type="project" value="UniProtKB-UniRule"/>
</dbReference>
<evidence type="ECO:0000256" key="4">
    <source>
        <dbReference type="ARBA" id="ARBA00022825"/>
    </source>
</evidence>
<dbReference type="EMBL" id="JNBR01001461">
    <property type="protein sequence ID" value="OQR87187.1"/>
    <property type="molecule type" value="Genomic_DNA"/>
</dbReference>
<dbReference type="OrthoDB" id="1740355at2759"/>
<dbReference type="InterPro" id="IPR036852">
    <property type="entry name" value="Peptidase_S8/S53_dom_sf"/>
</dbReference>
<dbReference type="Pfam" id="PF00082">
    <property type="entry name" value="Peptidase_S8"/>
    <property type="match status" value="1"/>
</dbReference>
<dbReference type="EC" id="3.4.21.62" evidence="6"/>
<name>A0A1V9YNA3_ACHHY</name>
<dbReference type="InterPro" id="IPR015500">
    <property type="entry name" value="Peptidase_S8_subtilisin-rel"/>
</dbReference>
<dbReference type="InterPro" id="IPR057032">
    <property type="entry name" value="MBTPS1_4th"/>
</dbReference>
<dbReference type="Gene3D" id="3.40.50.200">
    <property type="entry name" value="Peptidase S8/S53 domain"/>
    <property type="match status" value="1"/>
</dbReference>
<dbReference type="PROSITE" id="PS51892">
    <property type="entry name" value="SUBTILASE"/>
    <property type="match status" value="1"/>
</dbReference>
<reference evidence="12 13" key="1">
    <citation type="journal article" date="2014" name="Genome Biol. Evol.">
        <title>The secreted proteins of Achlya hypogyna and Thraustotheca clavata identify the ancestral oomycete secretome and reveal gene acquisitions by horizontal gene transfer.</title>
        <authorList>
            <person name="Misner I."/>
            <person name="Blouin N."/>
            <person name="Leonard G."/>
            <person name="Richards T.A."/>
            <person name="Lane C.E."/>
        </authorList>
    </citation>
    <scope>NUCLEOTIDE SEQUENCE [LARGE SCALE GENOMIC DNA]</scope>
    <source>
        <strain evidence="12 13">ATCC 48635</strain>
    </source>
</reference>
<feature type="domain" description="MBTPS1 third" evidence="11">
    <location>
        <begin position="481"/>
        <end position="565"/>
    </location>
</feature>
<evidence type="ECO:0000256" key="6">
    <source>
        <dbReference type="ARBA" id="ARBA00023619"/>
    </source>
</evidence>
<feature type="chain" id="PRO_5010721624" description="subtilisin" evidence="8">
    <location>
        <begin position="20"/>
        <end position="910"/>
    </location>
</feature>
<accession>A0A1V9YNA3</accession>
<dbReference type="Pfam" id="PF23090">
    <property type="entry name" value="MBTPS1_4th"/>
    <property type="match status" value="1"/>
</dbReference>
<evidence type="ECO:0000256" key="1">
    <source>
        <dbReference type="ARBA" id="ARBA00011073"/>
    </source>
</evidence>
<evidence type="ECO:0000256" key="3">
    <source>
        <dbReference type="ARBA" id="ARBA00022801"/>
    </source>
</evidence>
<dbReference type="InterPro" id="IPR050131">
    <property type="entry name" value="Peptidase_S8_subtilisin-like"/>
</dbReference>
<proteinExistence type="inferred from homology"/>
<evidence type="ECO:0000313" key="13">
    <source>
        <dbReference type="Proteomes" id="UP000243579"/>
    </source>
</evidence>
<feature type="domain" description="MBTPS1 fourth" evidence="10">
    <location>
        <begin position="598"/>
        <end position="852"/>
    </location>
</feature>
<dbReference type="SUPFAM" id="SSF52743">
    <property type="entry name" value="Subtilisin-like"/>
    <property type="match status" value="1"/>
</dbReference>
<dbReference type="PROSITE" id="PS00137">
    <property type="entry name" value="SUBTILASE_HIS"/>
    <property type="match status" value="1"/>
</dbReference>
<dbReference type="InterPro" id="IPR022398">
    <property type="entry name" value="Peptidase_S8_His-AS"/>
</dbReference>
<feature type="signal peptide" evidence="8">
    <location>
        <begin position="1"/>
        <end position="19"/>
    </location>
</feature>
<dbReference type="Pfam" id="PF23094">
    <property type="entry name" value="MBTPS1_3rd"/>
    <property type="match status" value="1"/>
</dbReference>
<keyword evidence="13" id="KW-1185">Reference proteome</keyword>
<comment type="catalytic activity">
    <reaction evidence="5">
        <text>Hydrolysis of proteins with broad specificity for peptide bonds, and a preference for a large uncharged residue in P1. Hydrolyzes peptide amides.</text>
        <dbReference type="EC" id="3.4.21.62"/>
    </reaction>
</comment>
<feature type="active site" description="Charge relay system" evidence="7">
    <location>
        <position position="392"/>
    </location>
</feature>
<dbReference type="PROSITE" id="PS51257">
    <property type="entry name" value="PROKAR_LIPOPROTEIN"/>
    <property type="match status" value="1"/>
</dbReference>
<gene>
    <name evidence="12" type="ORF">ACHHYP_09413</name>
</gene>
<evidence type="ECO:0000259" key="10">
    <source>
        <dbReference type="Pfam" id="PF23090"/>
    </source>
</evidence>
<evidence type="ECO:0000259" key="11">
    <source>
        <dbReference type="Pfam" id="PF23094"/>
    </source>
</evidence>
<evidence type="ECO:0000256" key="8">
    <source>
        <dbReference type="SAM" id="SignalP"/>
    </source>
</evidence>
<keyword evidence="4 7" id="KW-0720">Serine protease</keyword>
<dbReference type="InterPro" id="IPR057060">
    <property type="entry name" value="MBTPS1_3rd"/>
</dbReference>
<dbReference type="STRING" id="1202772.A0A1V9YNA3"/>
<dbReference type="GO" id="GO:0006508">
    <property type="term" value="P:proteolysis"/>
    <property type="evidence" value="ECO:0007669"/>
    <property type="project" value="UniProtKB-KW"/>
</dbReference>
<comment type="caution">
    <text evidence="12">The sequence shown here is derived from an EMBL/GenBank/DDBJ whole genome shotgun (WGS) entry which is preliminary data.</text>
</comment>
<evidence type="ECO:0000259" key="9">
    <source>
        <dbReference type="Pfam" id="PF00082"/>
    </source>
</evidence>
<dbReference type="PROSITE" id="PS00138">
    <property type="entry name" value="SUBTILASE_SER"/>
    <property type="match status" value="1"/>
</dbReference>
<protein>
    <recommendedName>
        <fullName evidence="6">subtilisin</fullName>
        <ecNumber evidence="6">3.4.21.62</ecNumber>
    </recommendedName>
</protein>
<feature type="active site" description="Charge relay system" evidence="7">
    <location>
        <position position="193"/>
    </location>
</feature>
<sequence>MSWRRGWSVLGLLAACAIATDVCDIESPWLPVEYHQYIVSFDAYRSEADLGAILESALVAWDPSIQANVHRRAPAYPTDFLLWTLRSTVPRRGISLDRKRFGPPSSFLSSSLSTIVPDVKSVVRNRALHVGTLATPPSSHHTATAFATGPSLSSPTKHNLMQRGTTAINGIEHVRTLWARNITGRGVKIGVFDTGLAPTARSFFHHVADISNWTDEEELTDASGHGTFVAGAIGGAVAGCPGLAPDASIHIFRVFTSDNTVYTSWFLDALNYALFLELDVVNLSVGGPDFHDRPFVDKVREASAHGIVVVSAAGNAGPYYGLLTNPADQMDVIGVGGLTTDLLHIAPFSSRGLTTWEIDAGYGRVKPDVLALAENVHGPTPQGTCTALNGTSMAAPLVSGVVALLLSAMTPAQRATYGTPGFLKALLLQSASRLPSHPTGNSTLHNDWHHVYEQGAGRINLTRALDTMNALMTRPTPVLLPAAIDLTDCPYMWPHCRQAQYFGALPVVFNVTIVHPTAVASRFRSAPEWRPGQHGDLLRVETSGSDRPLYPFAGALGVHVSVMAPVMSPVVAHGWLRLALEDAASVDLELRIPLQPTPPKSKRVLWDQFRNLQYPSAYVPKDDVHGPDPFDNHGDHLHTNFADLWLALVDAGYAVEISTVDYTCLDLATYGAVIVVDPEEPWFVAEQAAVMLALRQHNTSLVVVGGWHNEAAMTALALWDTNTLSHWQPVVGGANVPAINALLAPFGIAFGTSIWSSFPLPKGRTDAVAVVSSSSLVRFPVGGHVYYTTLRNATLESSKTAVWESVPILGRYQVPRGGRIVVMGDASCMDGSSENHLMCLDTVVEMVEYAMTAAVPVSHAEHWVHLASNPLVATVQPVVKMPETELWKQSKVVGPRKAPGHCRPHAQIAA</sequence>
<dbReference type="InterPro" id="IPR000209">
    <property type="entry name" value="Peptidase_S8/S53_dom"/>
</dbReference>
<dbReference type="PRINTS" id="PR00723">
    <property type="entry name" value="SUBTILISIN"/>
</dbReference>
<evidence type="ECO:0000256" key="7">
    <source>
        <dbReference type="PROSITE-ProRule" id="PRU01240"/>
    </source>
</evidence>
<organism evidence="12 13">
    <name type="scientific">Achlya hypogyna</name>
    <name type="common">Oomycete</name>
    <name type="synonym">Protoachlya hypogyna</name>
    <dbReference type="NCBI Taxonomy" id="1202772"/>
    <lineage>
        <taxon>Eukaryota</taxon>
        <taxon>Sar</taxon>
        <taxon>Stramenopiles</taxon>
        <taxon>Oomycota</taxon>
        <taxon>Saprolegniomycetes</taxon>
        <taxon>Saprolegniales</taxon>
        <taxon>Achlyaceae</taxon>
        <taxon>Achlya</taxon>
    </lineage>
</organism>
<feature type="domain" description="Peptidase S8/S53" evidence="9">
    <location>
        <begin position="184"/>
        <end position="437"/>
    </location>
</feature>